<keyword evidence="2" id="KW-0238">DNA-binding</keyword>
<dbReference type="Proteomes" id="UP000250443">
    <property type="component" value="Unassembled WGS sequence"/>
</dbReference>
<dbReference type="GO" id="GO:0009893">
    <property type="term" value="P:positive regulation of metabolic process"/>
    <property type="evidence" value="ECO:0007669"/>
    <property type="project" value="UniProtKB-ARBA"/>
</dbReference>
<dbReference type="Pfam" id="PF12833">
    <property type="entry name" value="HTH_18"/>
    <property type="match status" value="1"/>
</dbReference>
<evidence type="ECO:0000313" key="6">
    <source>
        <dbReference type="Proteomes" id="UP000250443"/>
    </source>
</evidence>
<reference evidence="5 6" key="1">
    <citation type="submission" date="2018-06" db="EMBL/GenBank/DDBJ databases">
        <authorList>
            <consortium name="Pathogen Informatics"/>
            <person name="Doyle S."/>
        </authorList>
    </citation>
    <scope>NUCLEOTIDE SEQUENCE [LARGE SCALE GENOMIC DNA]</scope>
    <source>
        <strain evidence="5 6">NCTC11842</strain>
    </source>
</reference>
<dbReference type="PANTHER" id="PTHR43280:SF27">
    <property type="entry name" value="TRANSCRIPTIONAL REGULATOR MTLR"/>
    <property type="match status" value="1"/>
</dbReference>
<dbReference type="GO" id="GO:0043565">
    <property type="term" value="F:sequence-specific DNA binding"/>
    <property type="evidence" value="ECO:0007669"/>
    <property type="project" value="InterPro"/>
</dbReference>
<dbReference type="InterPro" id="IPR020449">
    <property type="entry name" value="Tscrpt_reg_AraC-type_HTH"/>
</dbReference>
<organism evidence="5 6">
    <name type="scientific">Pseudomonas luteola</name>
    <dbReference type="NCBI Taxonomy" id="47886"/>
    <lineage>
        <taxon>Bacteria</taxon>
        <taxon>Pseudomonadati</taxon>
        <taxon>Pseudomonadota</taxon>
        <taxon>Gammaproteobacteria</taxon>
        <taxon>Pseudomonadales</taxon>
        <taxon>Pseudomonadaceae</taxon>
        <taxon>Pseudomonas</taxon>
    </lineage>
</organism>
<name>A0A2X2CCN0_PSELU</name>
<evidence type="ECO:0000256" key="1">
    <source>
        <dbReference type="ARBA" id="ARBA00023015"/>
    </source>
</evidence>
<evidence type="ECO:0000313" key="5">
    <source>
        <dbReference type="EMBL" id="SPZ05897.1"/>
    </source>
</evidence>
<dbReference type="SUPFAM" id="SSF46689">
    <property type="entry name" value="Homeodomain-like"/>
    <property type="match status" value="2"/>
</dbReference>
<dbReference type="EMBL" id="UAUF01000011">
    <property type="protein sequence ID" value="SPZ05897.1"/>
    <property type="molecule type" value="Genomic_DNA"/>
</dbReference>
<proteinExistence type="predicted"/>
<evidence type="ECO:0000256" key="3">
    <source>
        <dbReference type="ARBA" id="ARBA00023163"/>
    </source>
</evidence>
<protein>
    <submittedName>
        <fullName evidence="5">AraC family transcriptional regulator</fullName>
    </submittedName>
</protein>
<dbReference type="Gene3D" id="1.10.10.60">
    <property type="entry name" value="Homeodomain-like"/>
    <property type="match status" value="2"/>
</dbReference>
<dbReference type="GO" id="GO:0003700">
    <property type="term" value="F:DNA-binding transcription factor activity"/>
    <property type="evidence" value="ECO:0007669"/>
    <property type="project" value="InterPro"/>
</dbReference>
<accession>A0A2X2CCN0</accession>
<feature type="domain" description="HTH araC/xylS-type" evidence="4">
    <location>
        <begin position="208"/>
        <end position="306"/>
    </location>
</feature>
<dbReference type="InterPro" id="IPR009057">
    <property type="entry name" value="Homeodomain-like_sf"/>
</dbReference>
<dbReference type="PROSITE" id="PS01124">
    <property type="entry name" value="HTH_ARAC_FAMILY_2"/>
    <property type="match status" value="1"/>
</dbReference>
<gene>
    <name evidence="5" type="primary">melR</name>
    <name evidence="5" type="ORF">NCTC11842_01829</name>
</gene>
<dbReference type="PRINTS" id="PR00032">
    <property type="entry name" value="HTHARAC"/>
</dbReference>
<keyword evidence="3" id="KW-0804">Transcription</keyword>
<keyword evidence="1" id="KW-0805">Transcription regulation</keyword>
<evidence type="ECO:0000256" key="2">
    <source>
        <dbReference type="ARBA" id="ARBA00023125"/>
    </source>
</evidence>
<sequence>MLRWPFPYNHNTTDPAMTRPLRKRDPSYELMDDLSGHSVIYREHGFPCPLVRWHFHKEYELHLIIASSGTAFIGDYIGSFYPYSLFLTGPNLPHNWISQVAEGEVVDKRDMLVNFTDETLENAATVFPELNALNPLLERARFGIQFHCSRTINESADLLQRIAETRGASRLGHFFVLMELLATCEDYHLLSGAPIRSEDDEHTLDRTNKALNFIFERYTSELTLEEAAEHLGMTPTYFSRFFRKATGRCFIEFVNSLRISKSCELLSQSEKAVTDVCFESGFNNISNFNRRFQQMKGMTPTHYRRLTVKRLTEQNV</sequence>
<evidence type="ECO:0000259" key="4">
    <source>
        <dbReference type="PROSITE" id="PS01124"/>
    </source>
</evidence>
<dbReference type="InterPro" id="IPR018060">
    <property type="entry name" value="HTH_AraC"/>
</dbReference>
<dbReference type="SMART" id="SM00342">
    <property type="entry name" value="HTH_ARAC"/>
    <property type="match status" value="1"/>
</dbReference>
<dbReference type="CDD" id="cd06976">
    <property type="entry name" value="cupin_MtlR-like_N"/>
    <property type="match status" value="1"/>
</dbReference>
<dbReference type="PROSITE" id="PS00041">
    <property type="entry name" value="HTH_ARAC_FAMILY_1"/>
    <property type="match status" value="1"/>
</dbReference>
<dbReference type="PANTHER" id="PTHR43280">
    <property type="entry name" value="ARAC-FAMILY TRANSCRIPTIONAL REGULATOR"/>
    <property type="match status" value="1"/>
</dbReference>
<dbReference type="InterPro" id="IPR018062">
    <property type="entry name" value="HTH_AraC-typ_CS"/>
</dbReference>
<dbReference type="AlphaFoldDB" id="A0A2X2CCN0"/>